<comment type="caution">
    <text evidence="2">The sequence shown here is derived from an EMBL/GenBank/DDBJ whole genome shotgun (WGS) entry which is preliminary data.</text>
</comment>
<protein>
    <submittedName>
        <fullName evidence="2">Uncharacterized protein</fullName>
    </submittedName>
</protein>
<organism evidence="2 3">
    <name type="scientific">Streptomyces afghaniensis 772</name>
    <dbReference type="NCBI Taxonomy" id="1283301"/>
    <lineage>
        <taxon>Bacteria</taxon>
        <taxon>Bacillati</taxon>
        <taxon>Actinomycetota</taxon>
        <taxon>Actinomycetes</taxon>
        <taxon>Kitasatosporales</taxon>
        <taxon>Streptomycetaceae</taxon>
        <taxon>Streptomyces</taxon>
    </lineage>
</organism>
<evidence type="ECO:0000256" key="1">
    <source>
        <dbReference type="SAM" id="MobiDB-lite"/>
    </source>
</evidence>
<gene>
    <name evidence="2" type="ORF">STAFG_4924</name>
</gene>
<name>S4MQX9_9ACTN</name>
<dbReference type="AlphaFoldDB" id="S4MQX9"/>
<dbReference type="HOGENOM" id="CLU_3358692_0_0_11"/>
<evidence type="ECO:0000313" key="2">
    <source>
        <dbReference type="EMBL" id="EPJ37995.1"/>
    </source>
</evidence>
<accession>S4MQX9</accession>
<feature type="region of interest" description="Disordered" evidence="1">
    <location>
        <begin position="1"/>
        <end position="36"/>
    </location>
</feature>
<proteinExistence type="predicted"/>
<dbReference type="EMBL" id="AOPY01001477">
    <property type="protein sequence ID" value="EPJ37995.1"/>
    <property type="molecule type" value="Genomic_DNA"/>
</dbReference>
<dbReference type="Proteomes" id="UP000015001">
    <property type="component" value="Unassembled WGS sequence"/>
</dbReference>
<sequence>MRHDGHGAADLVNDGVPRCGPSVRSVTRRPATSKSR</sequence>
<evidence type="ECO:0000313" key="3">
    <source>
        <dbReference type="Proteomes" id="UP000015001"/>
    </source>
</evidence>
<keyword evidence="3" id="KW-1185">Reference proteome</keyword>
<reference evidence="2 3" key="1">
    <citation type="submission" date="2013-02" db="EMBL/GenBank/DDBJ databases">
        <title>Draft Genome Sequence of Streptomyces afghaniensis, Which Produces Compounds of the Julimycin B-Complex.</title>
        <authorList>
            <person name="Gruening B.A."/>
            <person name="Praeg A."/>
            <person name="Erxleben A."/>
            <person name="Guenther S."/>
            <person name="Fiedler H.-P."/>
            <person name="Goodfellow M."/>
            <person name="Mueller M."/>
        </authorList>
    </citation>
    <scope>NUCLEOTIDE SEQUENCE [LARGE SCALE GENOMIC DNA]</scope>
    <source>
        <strain evidence="2 3">772</strain>
    </source>
</reference>